<protein>
    <recommendedName>
        <fullName evidence="9">ABC transporter domain-containing protein</fullName>
    </recommendedName>
</protein>
<dbReference type="STRING" id="2316362.A0A4Q2DIG5"/>
<keyword evidence="11" id="KW-1185">Reference proteome</keyword>
<evidence type="ECO:0000313" key="11">
    <source>
        <dbReference type="Proteomes" id="UP000290288"/>
    </source>
</evidence>
<dbReference type="OrthoDB" id="422637at2759"/>
<dbReference type="GO" id="GO:0016887">
    <property type="term" value="F:ATP hydrolysis activity"/>
    <property type="evidence" value="ECO:0007669"/>
    <property type="project" value="InterPro"/>
</dbReference>
<dbReference type="GO" id="GO:0005778">
    <property type="term" value="C:peroxisomal membrane"/>
    <property type="evidence" value="ECO:0007669"/>
    <property type="project" value="TreeGrafter"/>
</dbReference>
<evidence type="ECO:0000256" key="5">
    <source>
        <dbReference type="ARBA" id="ARBA00022840"/>
    </source>
</evidence>
<evidence type="ECO:0000256" key="8">
    <source>
        <dbReference type="SAM" id="MobiDB-lite"/>
    </source>
</evidence>
<dbReference type="GO" id="GO:0140359">
    <property type="term" value="F:ABC-type transporter activity"/>
    <property type="evidence" value="ECO:0007669"/>
    <property type="project" value="InterPro"/>
</dbReference>
<dbReference type="GO" id="GO:0042760">
    <property type="term" value="P:very long-chain fatty acid catabolic process"/>
    <property type="evidence" value="ECO:0007669"/>
    <property type="project" value="TreeGrafter"/>
</dbReference>
<keyword evidence="6" id="KW-1133">Transmembrane helix</keyword>
<evidence type="ECO:0000256" key="2">
    <source>
        <dbReference type="ARBA" id="ARBA00022448"/>
    </source>
</evidence>
<evidence type="ECO:0000256" key="4">
    <source>
        <dbReference type="ARBA" id="ARBA00022741"/>
    </source>
</evidence>
<feature type="domain" description="ABC transporter" evidence="9">
    <location>
        <begin position="524"/>
        <end position="774"/>
    </location>
</feature>
<dbReference type="Pfam" id="PF00005">
    <property type="entry name" value="ABC_tran"/>
    <property type="match status" value="1"/>
</dbReference>
<dbReference type="CDD" id="cd03223">
    <property type="entry name" value="ABCD_peroxisomal_ALDP"/>
    <property type="match status" value="1"/>
</dbReference>
<evidence type="ECO:0000256" key="1">
    <source>
        <dbReference type="ARBA" id="ARBA00008575"/>
    </source>
</evidence>
<dbReference type="GO" id="GO:0006635">
    <property type="term" value="P:fatty acid beta-oxidation"/>
    <property type="evidence" value="ECO:0007669"/>
    <property type="project" value="TreeGrafter"/>
</dbReference>
<organism evidence="10 11">
    <name type="scientific">Candolleomyces aberdarensis</name>
    <dbReference type="NCBI Taxonomy" id="2316362"/>
    <lineage>
        <taxon>Eukaryota</taxon>
        <taxon>Fungi</taxon>
        <taxon>Dikarya</taxon>
        <taxon>Basidiomycota</taxon>
        <taxon>Agaricomycotina</taxon>
        <taxon>Agaricomycetes</taxon>
        <taxon>Agaricomycetidae</taxon>
        <taxon>Agaricales</taxon>
        <taxon>Agaricineae</taxon>
        <taxon>Psathyrellaceae</taxon>
        <taxon>Candolleomyces</taxon>
    </lineage>
</organism>
<evidence type="ECO:0000313" key="10">
    <source>
        <dbReference type="EMBL" id="RXW18952.1"/>
    </source>
</evidence>
<keyword evidence="2" id="KW-0813">Transport</keyword>
<evidence type="ECO:0000259" key="9">
    <source>
        <dbReference type="PROSITE" id="PS50893"/>
    </source>
</evidence>
<dbReference type="AlphaFoldDB" id="A0A4Q2DIG5"/>
<dbReference type="GO" id="GO:0005524">
    <property type="term" value="F:ATP binding"/>
    <property type="evidence" value="ECO:0007669"/>
    <property type="project" value="UniProtKB-KW"/>
</dbReference>
<dbReference type="PROSITE" id="PS00211">
    <property type="entry name" value="ABC_TRANSPORTER_1"/>
    <property type="match status" value="1"/>
</dbReference>
<dbReference type="InterPro" id="IPR003593">
    <property type="entry name" value="AAA+_ATPase"/>
</dbReference>
<name>A0A4Q2DIG5_9AGAR</name>
<dbReference type="InterPro" id="IPR050835">
    <property type="entry name" value="ABC_transporter_sub-D"/>
</dbReference>
<accession>A0A4Q2DIG5</accession>
<dbReference type="EMBL" id="SDEE01000230">
    <property type="protein sequence ID" value="RXW18952.1"/>
    <property type="molecule type" value="Genomic_DNA"/>
</dbReference>
<comment type="caution">
    <text evidence="10">The sequence shown here is derived from an EMBL/GenBank/DDBJ whole genome shotgun (WGS) entry which is preliminary data.</text>
</comment>
<comment type="similarity">
    <text evidence="1">Belongs to the ABC transporter superfamily. ABCD family. Peroxisomal fatty acyl CoA transporter (TC 3.A.1.203) subfamily.</text>
</comment>
<dbReference type="InterPro" id="IPR017871">
    <property type="entry name" value="ABC_transporter-like_CS"/>
</dbReference>
<feature type="region of interest" description="Disordered" evidence="8">
    <location>
        <begin position="800"/>
        <end position="835"/>
    </location>
</feature>
<dbReference type="SMART" id="SM00382">
    <property type="entry name" value="AAA"/>
    <property type="match status" value="1"/>
</dbReference>
<evidence type="ECO:0000256" key="3">
    <source>
        <dbReference type="ARBA" id="ARBA00022692"/>
    </source>
</evidence>
<dbReference type="InterPro" id="IPR011527">
    <property type="entry name" value="ABC1_TM_dom"/>
</dbReference>
<dbReference type="PANTHER" id="PTHR11384:SF67">
    <property type="entry name" value="ATP-BINDING CASSETTE SUB-FAMILY D MEMBER 1"/>
    <property type="match status" value="1"/>
</dbReference>
<evidence type="ECO:0000256" key="7">
    <source>
        <dbReference type="ARBA" id="ARBA00023136"/>
    </source>
</evidence>
<reference evidence="10 11" key="1">
    <citation type="submission" date="2019-01" db="EMBL/GenBank/DDBJ databases">
        <title>Draft genome sequence of Psathyrella aberdarensis IHI B618.</title>
        <authorList>
            <person name="Buettner E."/>
            <person name="Kellner H."/>
        </authorList>
    </citation>
    <scope>NUCLEOTIDE SEQUENCE [LARGE SCALE GENOMIC DNA]</scope>
    <source>
        <strain evidence="10 11">IHI B618</strain>
    </source>
</reference>
<gene>
    <name evidence="10" type="ORF">EST38_g6899</name>
</gene>
<proteinExistence type="inferred from homology"/>
<dbReference type="PROSITE" id="PS50893">
    <property type="entry name" value="ABC_TRANSPORTER_2"/>
    <property type="match status" value="1"/>
</dbReference>
<feature type="compositionally biased region" description="Basic and acidic residues" evidence="8">
    <location>
        <begin position="803"/>
        <end position="813"/>
    </location>
</feature>
<dbReference type="GO" id="GO:0005324">
    <property type="term" value="F:long-chain fatty acid transmembrane transporter activity"/>
    <property type="evidence" value="ECO:0007669"/>
    <property type="project" value="TreeGrafter"/>
</dbReference>
<sequence length="835" mass="92967">MAIFSKPSRLPDISQAQRRPLILAALVLLLLRSRLGGLGKEGIDAVSSRLLRGKGPAKKLSAEENLQVLQKIYEKNGDAEVLLVPYRDRITKVPIRPIPQEKFANDKKHFPLLPQSVQKKPNIDLSFLKQLRALLLRIVLPPPSWDGKGRSPLWRSREVGVLTLHSAFLILRTVLSILVARLDGRIVRDLVKADGKGFMKGLGLWFLLAIPSTYTNSMIRHFQSILSLSLRTRLTRYVHDLYLSAYPDLRYYRVSSHSSTAEGEHETNHGGLDGVEQYITADVESWAASLSGLYGNLLKPSLDMLLFTSQLSRSLGVRGTALLFLNYYATVAILRAVTPAFGRLASVEARLEGEYRRGMGRVGRESEEVAFYNGGHREKDILTKAYLRLIKHVNSIYKIRIAYEWTEDYVIKYLWSAAGYALIAVPILFTRAKRSLGIQASPSDEARERASRDEAVAGRTETYISNRRLLLSLADAGGRLMYAYKDLLELAGLTTRIYTLVSTLHQLPPLQTPEIDVVEDPEAIQLKNVDVRVPGGIDEDGIQEMDLVSGLNLTIRPGEHLMITGSNGVGKSAVARVLAGLWPAFGEGAAIHRPADSPVNDDPSDPRPRPTLFVVPQRSYMVTGSLLENIIYPDTYNDFLKSGKTEEDLQAILESVFLGYLKEREGGWLTRKEWRDVLSGGEKQRLGLARVFYRRPKFAILDECTSAVSSDVEGRMYESAKALGITLITISLRPSLMKYHTQLLTLNGEGTGRWSLTRLGTAEERLSVGREIALLEQKLADVEKWEKRVAELEHMLGAESFEAAEHDGDHDSVSEVGAGSENGSEVAITESMLQE</sequence>
<keyword evidence="7" id="KW-0472">Membrane</keyword>
<dbReference type="InterPro" id="IPR027417">
    <property type="entry name" value="P-loop_NTPase"/>
</dbReference>
<keyword evidence="5" id="KW-0067">ATP-binding</keyword>
<dbReference type="PANTHER" id="PTHR11384">
    <property type="entry name" value="ATP-BINDING CASSETTE, SUB-FAMILY D MEMBER"/>
    <property type="match status" value="1"/>
</dbReference>
<dbReference type="Gene3D" id="3.40.50.300">
    <property type="entry name" value="P-loop containing nucleotide triphosphate hydrolases"/>
    <property type="match status" value="1"/>
</dbReference>
<dbReference type="GO" id="GO:0007031">
    <property type="term" value="P:peroxisome organization"/>
    <property type="evidence" value="ECO:0007669"/>
    <property type="project" value="TreeGrafter"/>
</dbReference>
<dbReference type="InterPro" id="IPR003439">
    <property type="entry name" value="ABC_transporter-like_ATP-bd"/>
</dbReference>
<dbReference type="Proteomes" id="UP000290288">
    <property type="component" value="Unassembled WGS sequence"/>
</dbReference>
<dbReference type="GO" id="GO:0015910">
    <property type="term" value="P:long-chain fatty acid import into peroxisome"/>
    <property type="evidence" value="ECO:0007669"/>
    <property type="project" value="TreeGrafter"/>
</dbReference>
<dbReference type="Pfam" id="PF06472">
    <property type="entry name" value="ABC_membrane_2"/>
    <property type="match status" value="1"/>
</dbReference>
<evidence type="ECO:0000256" key="6">
    <source>
        <dbReference type="ARBA" id="ARBA00022989"/>
    </source>
</evidence>
<keyword evidence="3" id="KW-0812">Transmembrane</keyword>
<dbReference type="SUPFAM" id="SSF52540">
    <property type="entry name" value="P-loop containing nucleoside triphosphate hydrolases"/>
    <property type="match status" value="1"/>
</dbReference>
<keyword evidence="4" id="KW-0547">Nucleotide-binding</keyword>